<dbReference type="Pfam" id="PF04057">
    <property type="entry name" value="Rep-A_N"/>
    <property type="match status" value="6"/>
</dbReference>
<dbReference type="InterPro" id="IPR007199">
    <property type="entry name" value="Rep_factor-A_N"/>
</dbReference>
<organism evidence="2 3">
    <name type="scientific">Musca domestica</name>
    <name type="common">House fly</name>
    <dbReference type="NCBI Taxonomy" id="7370"/>
    <lineage>
        <taxon>Eukaryota</taxon>
        <taxon>Metazoa</taxon>
        <taxon>Ecdysozoa</taxon>
        <taxon>Arthropoda</taxon>
        <taxon>Hexapoda</taxon>
        <taxon>Insecta</taxon>
        <taxon>Pterygota</taxon>
        <taxon>Neoptera</taxon>
        <taxon>Endopterygota</taxon>
        <taxon>Diptera</taxon>
        <taxon>Brachycera</taxon>
        <taxon>Muscomorpha</taxon>
        <taxon>Muscoidea</taxon>
        <taxon>Muscidae</taxon>
        <taxon>Musca</taxon>
    </lineage>
</organism>
<keyword evidence="2" id="KW-1185">Reference proteome</keyword>
<evidence type="ECO:0000313" key="3">
    <source>
        <dbReference type="RefSeq" id="XP_058976410.1"/>
    </source>
</evidence>
<dbReference type="SUPFAM" id="SSF50249">
    <property type="entry name" value="Nucleic acid-binding proteins"/>
    <property type="match status" value="6"/>
</dbReference>
<accession>A0ABM3US97</accession>
<feature type="domain" description="Replication factor-A protein 1 N-terminal" evidence="1">
    <location>
        <begin position="131"/>
        <end position="224"/>
    </location>
</feature>
<feature type="domain" description="Replication factor-A protein 1 N-terminal" evidence="1">
    <location>
        <begin position="267"/>
        <end position="359"/>
    </location>
</feature>
<sequence>MHELSAGVLPRMKSGEYIDSPVLQLLTSKSHASVPDKRICLLLSDGVYFDKDVKLTADLNNIYDVGKLSNFSVLRVDEYKIADKNMLIICKMTILTPGQETNGKIGEPIDCNNALTLIASTNVEPDHTAALTSGALLSMMSGKNITRPVLQILDSKLICDGRDERIRLSVSDGRFFHTYTWLSSTLKNMYHEGILSDFCIVSLDEYLITSAGTITNRRRIFFIYRETLMILKMSLLVPGDQVKVKIGEPVVLEPSVTTRVKSTIPTLTTGALPRMKSGEYLDGPVLQLLTSKSHGSGPDKRIRLFLSDGVYFDKDAKLATDLINIYDVGKLSNFSILRVDEYKIADKNMLIICKMTILTPGQEINERIGEPIDCNNALALIALTNVEPHHTALTSGALLSMMSGKNITRPVLQILGSKLILNGRDERIRLLVSDGRFYQSYTLLSSPLKNMYHEGILSDFCIVRLDEYFVSRVVTTPKRQDVLIILEMRLLVPGDQVKVKIGEPVVLEPSITTNVKSTIRTLTTGAIADIRAGIKNNNPVLKIVGAKVRKIGDIEQICLEVSDGKYFESNVLVSIGLNYLFYAGKLSKNTIIKLDEYMYHTNYQSPTFLILKMTILAAGDKVKKPARTAMHYIEDLTKETTPMTNLPELCTGYLPIIMCGLNSNIYPVIQILKAEIVMCAGAERIRLLISDGKFTNSNTLLCEDLNFIYHEGKLSNNAIVKVNKYLMIALNHDRKQTGILIQEMTVLTPGQRVSKIGNPIDYRRANEGNETERSASDPQQRNIFRSLRNLKFYNLPSVLPKTRRNKPKTVIKYKYQIKKNLKAIVDGGLTYDLGGLRPNEDKWTLILLLLYMYSHQRQLLIVKSTYN</sequence>
<dbReference type="Gene3D" id="2.40.50.140">
    <property type="entry name" value="Nucleic acid-binding proteins"/>
    <property type="match status" value="6"/>
</dbReference>
<dbReference type="InterPro" id="IPR012340">
    <property type="entry name" value="NA-bd_OB-fold"/>
</dbReference>
<proteinExistence type="predicted"/>
<feature type="domain" description="Replication factor-A protein 1 N-terminal" evidence="1">
    <location>
        <begin position="522"/>
        <end position="616"/>
    </location>
</feature>
<feature type="domain" description="Replication factor-A protein 1 N-terminal" evidence="1">
    <location>
        <begin position="393"/>
        <end position="491"/>
    </location>
</feature>
<dbReference type="Proteomes" id="UP001652621">
    <property type="component" value="Unplaced"/>
</dbReference>
<gene>
    <name evidence="3" type="primary">LOC131801606</name>
</gene>
<dbReference type="RefSeq" id="XP_058976410.1">
    <property type="nucleotide sequence ID" value="XM_059120427.1"/>
</dbReference>
<dbReference type="GeneID" id="131801606"/>
<evidence type="ECO:0000259" key="1">
    <source>
        <dbReference type="Pfam" id="PF04057"/>
    </source>
</evidence>
<feature type="domain" description="Replication factor-A protein 1 N-terminal" evidence="1">
    <location>
        <begin position="4"/>
        <end position="96"/>
    </location>
</feature>
<feature type="domain" description="Replication factor-A protein 1 N-terminal" evidence="1">
    <location>
        <begin position="656"/>
        <end position="748"/>
    </location>
</feature>
<protein>
    <submittedName>
        <fullName evidence="3">Uncharacterized protein LOC131801606 isoform X1</fullName>
    </submittedName>
</protein>
<reference evidence="3" key="1">
    <citation type="submission" date="2025-08" db="UniProtKB">
        <authorList>
            <consortium name="RefSeq"/>
        </authorList>
    </citation>
    <scope>IDENTIFICATION</scope>
    <source>
        <strain evidence="3">Aabys</strain>
        <tissue evidence="3">Whole body</tissue>
    </source>
</reference>
<evidence type="ECO:0000313" key="2">
    <source>
        <dbReference type="Proteomes" id="UP001652621"/>
    </source>
</evidence>
<name>A0ABM3US97_MUSDO</name>